<dbReference type="EMBL" id="DS239038">
    <property type="protein sequence ID" value="EDP35350.1"/>
    <property type="molecule type" value="Genomic_DNA"/>
</dbReference>
<dbReference type="AlphaFoldDB" id="A8PC64"/>
<organism evidence="1">
    <name type="scientific">Brugia malayi</name>
    <name type="common">Filarial nematode worm</name>
    <dbReference type="NCBI Taxonomy" id="6279"/>
    <lineage>
        <taxon>Eukaryota</taxon>
        <taxon>Metazoa</taxon>
        <taxon>Ecdysozoa</taxon>
        <taxon>Nematoda</taxon>
        <taxon>Chromadorea</taxon>
        <taxon>Rhabditida</taxon>
        <taxon>Spirurina</taxon>
        <taxon>Spiruromorpha</taxon>
        <taxon>Filarioidea</taxon>
        <taxon>Onchocercidae</taxon>
        <taxon>Brugia</taxon>
    </lineage>
</organism>
<reference evidence="1" key="1">
    <citation type="journal article" date="2007" name="Science">
        <title>Draft genome of the filarial nematode parasite Brugia malayi.</title>
        <authorList>
            <person name="Ghedin E."/>
            <person name="Wang S."/>
            <person name="Spiro D."/>
            <person name="Caler E."/>
            <person name="Zhao Q."/>
            <person name="Crabtree J."/>
            <person name="Allen J.E."/>
            <person name="Delcher A.L."/>
            <person name="Guiliano D.B."/>
            <person name="Miranda-Saavedra D."/>
            <person name="Angiuoli S.V."/>
            <person name="Creasy T."/>
            <person name="Amedeo P."/>
            <person name="Haas B."/>
            <person name="El-Sayed N.M."/>
            <person name="Wortman J.R."/>
            <person name="Feldblyum T."/>
            <person name="Tallon L."/>
            <person name="Schatz M."/>
            <person name="Shumway M."/>
            <person name="Koo H."/>
            <person name="Salzberg S.L."/>
            <person name="Schobel S."/>
            <person name="Pertea M."/>
            <person name="Pop M."/>
            <person name="White O."/>
            <person name="Barton G.J."/>
            <person name="Carlow C.K."/>
            <person name="Crawford M.J."/>
            <person name="Daub J."/>
            <person name="Dimmic M.W."/>
            <person name="Estes C.F."/>
            <person name="Foster J.M."/>
            <person name="Ganatra M."/>
            <person name="Gregory W.F."/>
            <person name="Johnson N.M."/>
            <person name="Jin J."/>
            <person name="Komuniecki R."/>
            <person name="Korf I."/>
            <person name="Kumar S."/>
            <person name="Laney S."/>
            <person name="Li B.W."/>
            <person name="Li W."/>
            <person name="Lindblom T.H."/>
            <person name="Lustigman S."/>
            <person name="Ma D."/>
            <person name="Maina C.V."/>
            <person name="Martin D.M."/>
            <person name="McCarter J.P."/>
            <person name="McReynolds L."/>
            <person name="Mitreva M."/>
            <person name="Nutman T.B."/>
            <person name="Parkinson J."/>
            <person name="Peregrin-Alvarez J.M."/>
            <person name="Poole C."/>
            <person name="Ren Q."/>
            <person name="Saunders L."/>
            <person name="Sluder A.E."/>
            <person name="Smith K."/>
            <person name="Stanke M."/>
            <person name="Unnasch T.R."/>
            <person name="Ware J."/>
            <person name="Wei A.D."/>
            <person name="Weil G."/>
            <person name="Williams D.J."/>
            <person name="Zhang Y."/>
            <person name="Williams S.A."/>
            <person name="Fraser-Liggett C."/>
            <person name="Slatko B."/>
            <person name="Blaxter M.L."/>
            <person name="Scott A.L."/>
        </authorList>
    </citation>
    <scope>NUCLEOTIDE SEQUENCE [LARGE SCALE GENOMIC DNA]</scope>
</reference>
<protein>
    <submittedName>
        <fullName evidence="1">Uncharacterized protein</fullName>
    </submittedName>
</protein>
<sequence>VSGVSVTPSALTPRPALYFPMSAHLPYLTHPCSPEKRPHPFTRLPFPMSVRFPHLIGGVSVTLPVFLDPPPSPVSHASLLSHFSALLIPSRLGDANLAQVKS</sequence>
<evidence type="ECO:0000313" key="1">
    <source>
        <dbReference type="EMBL" id="EDP35350.1"/>
    </source>
</evidence>
<feature type="non-terminal residue" evidence="1">
    <location>
        <position position="1"/>
    </location>
</feature>
<gene>
    <name evidence="1" type="ORF">Bm1_21740</name>
</gene>
<accession>A8PC64</accession>
<name>A8PC64_BRUMA</name>
<proteinExistence type="predicted"/>